<protein>
    <submittedName>
        <fullName evidence="4">Ribosomal protein S18 acetylase RimI-like enzyme</fullName>
    </submittedName>
</protein>
<dbReference type="InterPro" id="IPR016181">
    <property type="entry name" value="Acyl_CoA_acyltransferase"/>
</dbReference>
<dbReference type="AlphaFoldDB" id="A0A841HM11"/>
<evidence type="ECO:0000256" key="1">
    <source>
        <dbReference type="ARBA" id="ARBA00022679"/>
    </source>
</evidence>
<dbReference type="Proteomes" id="UP000588068">
    <property type="component" value="Unassembled WGS sequence"/>
</dbReference>
<dbReference type="GO" id="GO:0016747">
    <property type="term" value="F:acyltransferase activity, transferring groups other than amino-acyl groups"/>
    <property type="evidence" value="ECO:0007669"/>
    <property type="project" value="InterPro"/>
</dbReference>
<feature type="domain" description="N-acetyltransferase" evidence="3">
    <location>
        <begin position="4"/>
        <end position="170"/>
    </location>
</feature>
<reference evidence="4 5" key="1">
    <citation type="submission" date="2020-08" db="EMBL/GenBank/DDBJ databases">
        <title>Genomic Encyclopedia of Type Strains, Phase IV (KMG-IV): sequencing the most valuable type-strain genomes for metagenomic binning, comparative biology and taxonomic classification.</title>
        <authorList>
            <person name="Goeker M."/>
        </authorList>
    </citation>
    <scope>NUCLEOTIDE SEQUENCE [LARGE SCALE GENOMIC DNA]</scope>
    <source>
        <strain evidence="4 5">DSM 26723</strain>
    </source>
</reference>
<keyword evidence="2" id="KW-0012">Acyltransferase</keyword>
<proteinExistence type="predicted"/>
<evidence type="ECO:0000313" key="5">
    <source>
        <dbReference type="Proteomes" id="UP000588068"/>
    </source>
</evidence>
<comment type="caution">
    <text evidence="4">The sequence shown here is derived from an EMBL/GenBank/DDBJ whole genome shotgun (WGS) entry which is preliminary data.</text>
</comment>
<evidence type="ECO:0000256" key="2">
    <source>
        <dbReference type="ARBA" id="ARBA00023315"/>
    </source>
</evidence>
<organism evidence="4 5">
    <name type="scientific">Povalibacter uvarum</name>
    <dbReference type="NCBI Taxonomy" id="732238"/>
    <lineage>
        <taxon>Bacteria</taxon>
        <taxon>Pseudomonadati</taxon>
        <taxon>Pseudomonadota</taxon>
        <taxon>Gammaproteobacteria</taxon>
        <taxon>Steroidobacterales</taxon>
        <taxon>Steroidobacteraceae</taxon>
        <taxon>Povalibacter</taxon>
    </lineage>
</organism>
<dbReference type="CDD" id="cd04301">
    <property type="entry name" value="NAT_SF"/>
    <property type="match status" value="1"/>
</dbReference>
<dbReference type="PANTHER" id="PTHR43877">
    <property type="entry name" value="AMINOALKYLPHOSPHONATE N-ACETYLTRANSFERASE-RELATED-RELATED"/>
    <property type="match status" value="1"/>
</dbReference>
<dbReference type="PROSITE" id="PS51186">
    <property type="entry name" value="GNAT"/>
    <property type="match status" value="1"/>
</dbReference>
<keyword evidence="4" id="KW-0689">Ribosomal protein</keyword>
<gene>
    <name evidence="4" type="ORF">HNQ60_002787</name>
</gene>
<name>A0A841HM11_9GAMM</name>
<dbReference type="InterPro" id="IPR050832">
    <property type="entry name" value="Bact_Acetyltransf"/>
</dbReference>
<accession>A0A841HM11</accession>
<dbReference type="GO" id="GO:0005840">
    <property type="term" value="C:ribosome"/>
    <property type="evidence" value="ECO:0007669"/>
    <property type="project" value="UniProtKB-KW"/>
</dbReference>
<dbReference type="RefSeq" id="WP_184332705.1">
    <property type="nucleotide sequence ID" value="NZ_JACHHZ010000003.1"/>
</dbReference>
<keyword evidence="5" id="KW-1185">Reference proteome</keyword>
<keyword evidence="4" id="KW-0687">Ribonucleoprotein</keyword>
<dbReference type="Gene3D" id="3.40.630.30">
    <property type="match status" value="1"/>
</dbReference>
<keyword evidence="1" id="KW-0808">Transferase</keyword>
<dbReference type="EMBL" id="JACHHZ010000003">
    <property type="protein sequence ID" value="MBB6093906.1"/>
    <property type="molecule type" value="Genomic_DNA"/>
</dbReference>
<dbReference type="SUPFAM" id="SSF55729">
    <property type="entry name" value="Acyl-CoA N-acyltransferases (Nat)"/>
    <property type="match status" value="1"/>
</dbReference>
<evidence type="ECO:0000259" key="3">
    <source>
        <dbReference type="PROSITE" id="PS51186"/>
    </source>
</evidence>
<dbReference type="InterPro" id="IPR000182">
    <property type="entry name" value="GNAT_dom"/>
</dbReference>
<evidence type="ECO:0000313" key="4">
    <source>
        <dbReference type="EMBL" id="MBB6093906.1"/>
    </source>
</evidence>
<sequence>MTSPVVRRATLADAPALAALGAETFTETFGHLYPPQDLDAFLEGSHSIDVWTRKFADPKTAIWIALVDSTAIGFLAVGACKLPIEGREATAGEIQQLYVLARHHNLRLGSRLIDLGLEWLRAQGQTPIYIGVWSENLGAQRFYGRHGFSKVGEYGFPVGETVDREFILKR</sequence>
<dbReference type="Pfam" id="PF00583">
    <property type="entry name" value="Acetyltransf_1"/>
    <property type="match status" value="1"/>
</dbReference>